<protein>
    <submittedName>
        <fullName evidence="1">Uncharacterized protein</fullName>
    </submittedName>
</protein>
<sequence length="122" mass="12791">VQQEKVETAISVPELLRSSDLPPLQPTGRQGDVKIRGEGIQELADDLRAAICLSGSGGWRGCALRPRRRVNGMLLYACGQCCETAGSKVAKMLARDGLGAPAAIACAVSSVTCVLALRRLAT</sequence>
<dbReference type="RefSeq" id="WP_257636681.1">
    <property type="nucleotide sequence ID" value="NZ_JANIIC010000256.1"/>
</dbReference>
<evidence type="ECO:0000313" key="2">
    <source>
        <dbReference type="Proteomes" id="UP001142400"/>
    </source>
</evidence>
<dbReference type="AlphaFoldDB" id="A0A9X2M765"/>
<feature type="non-terminal residue" evidence="1">
    <location>
        <position position="1"/>
    </location>
</feature>
<proteinExistence type="predicted"/>
<dbReference type="Proteomes" id="UP001142400">
    <property type="component" value="Unassembled WGS sequence"/>
</dbReference>
<gene>
    <name evidence="1" type="ORF">NQU54_48770</name>
</gene>
<evidence type="ECO:0000313" key="1">
    <source>
        <dbReference type="EMBL" id="MCQ8836672.1"/>
    </source>
</evidence>
<organism evidence="1 2">
    <name type="scientific">Streptomyces malaysiensis subsp. samsunensis</name>
    <dbReference type="NCBI Taxonomy" id="459658"/>
    <lineage>
        <taxon>Bacteria</taxon>
        <taxon>Bacillati</taxon>
        <taxon>Actinomycetota</taxon>
        <taxon>Actinomycetes</taxon>
        <taxon>Kitasatosporales</taxon>
        <taxon>Streptomycetaceae</taxon>
        <taxon>Streptomyces</taxon>
        <taxon>Streptomyces violaceusniger group</taxon>
    </lineage>
</organism>
<comment type="caution">
    <text evidence="1">The sequence shown here is derived from an EMBL/GenBank/DDBJ whole genome shotgun (WGS) entry which is preliminary data.</text>
</comment>
<reference evidence="1" key="1">
    <citation type="submission" date="2022-06" db="EMBL/GenBank/DDBJ databases">
        <title>WGS of actinobacteria.</title>
        <authorList>
            <person name="Thawai C."/>
        </authorList>
    </citation>
    <scope>NUCLEOTIDE SEQUENCE</scope>
    <source>
        <strain evidence="1">DSM 42010</strain>
    </source>
</reference>
<keyword evidence="2" id="KW-1185">Reference proteome</keyword>
<dbReference type="EMBL" id="JANIIC010000256">
    <property type="protein sequence ID" value="MCQ8836672.1"/>
    <property type="molecule type" value="Genomic_DNA"/>
</dbReference>
<accession>A0A9X2M765</accession>
<name>A0A9X2M765_STRMQ</name>